<evidence type="ECO:0000313" key="3">
    <source>
        <dbReference type="EMBL" id="RIJ48230.1"/>
    </source>
</evidence>
<dbReference type="InterPro" id="IPR050955">
    <property type="entry name" value="Plant_Biomass_Hydrol_Est"/>
</dbReference>
<dbReference type="Pfam" id="PF01738">
    <property type="entry name" value="DLH"/>
    <property type="match status" value="1"/>
</dbReference>
<comment type="caution">
    <text evidence="3">The sequence shown here is derived from an EMBL/GenBank/DDBJ whole genome shotgun (WGS) entry which is preliminary data.</text>
</comment>
<evidence type="ECO:0000259" key="2">
    <source>
        <dbReference type="Pfam" id="PF01738"/>
    </source>
</evidence>
<accession>A0A399SW03</accession>
<organism evidence="3 4">
    <name type="scientific">Maribellus luteus</name>
    <dbReference type="NCBI Taxonomy" id="2305463"/>
    <lineage>
        <taxon>Bacteria</taxon>
        <taxon>Pseudomonadati</taxon>
        <taxon>Bacteroidota</taxon>
        <taxon>Bacteroidia</taxon>
        <taxon>Marinilabiliales</taxon>
        <taxon>Prolixibacteraceae</taxon>
        <taxon>Maribellus</taxon>
    </lineage>
</organism>
<sequence>MRIKLLFFSVLFLAYLAKGQQTNERFVVDIDYLLYMPEGYENDTTVQWPLMMFLHGAGEQGIDLEKVKVHGPPMMIEQGHKFPFIVVSPQARRGWNTDMLYKLIQNMISTKRVDPDRVYLTGLSMGGFGTWKLAMEHPEMFAAIAPICGGGNAEDIWKLRHMPVWCFHGADDTVVPLSSSEKMVNALKNYNKTVKFTVYPGVGHDSWVKAYDDSLLYDWLLQQKRFRYKQVEIDTVIYQDYAGEYLLREGGVETPFNILVENGKLIARVNNRNHELKPASETIFFLDENQPIEFHFNRNEEGKIDRIKLFEDKIIEIEKIK</sequence>
<dbReference type="RefSeq" id="WP_119437961.1">
    <property type="nucleotide sequence ID" value="NZ_QWGR01000005.1"/>
</dbReference>
<protein>
    <recommendedName>
        <fullName evidence="2">Dienelactone hydrolase domain-containing protein</fullName>
    </recommendedName>
</protein>
<reference evidence="3 4" key="1">
    <citation type="submission" date="2018-08" db="EMBL/GenBank/DDBJ databases">
        <title>Pallidiluteibacterium maritimus gen. nov., sp. nov., isolated from coastal sediment.</title>
        <authorList>
            <person name="Zhou L.Y."/>
        </authorList>
    </citation>
    <scope>NUCLEOTIDE SEQUENCE [LARGE SCALE GENOMIC DNA]</scope>
    <source>
        <strain evidence="3 4">XSD2</strain>
    </source>
</reference>
<evidence type="ECO:0000256" key="1">
    <source>
        <dbReference type="ARBA" id="ARBA00022729"/>
    </source>
</evidence>
<dbReference type="InterPro" id="IPR029058">
    <property type="entry name" value="AB_hydrolase_fold"/>
</dbReference>
<dbReference type="GO" id="GO:0016787">
    <property type="term" value="F:hydrolase activity"/>
    <property type="evidence" value="ECO:0007669"/>
    <property type="project" value="InterPro"/>
</dbReference>
<dbReference type="AlphaFoldDB" id="A0A399SW03"/>
<dbReference type="InterPro" id="IPR002925">
    <property type="entry name" value="Dienelactn_hydro"/>
</dbReference>
<dbReference type="SUPFAM" id="SSF53474">
    <property type="entry name" value="alpha/beta-Hydrolases"/>
    <property type="match status" value="1"/>
</dbReference>
<dbReference type="EMBL" id="QWGR01000005">
    <property type="protein sequence ID" value="RIJ48230.1"/>
    <property type="molecule type" value="Genomic_DNA"/>
</dbReference>
<name>A0A399SW03_9BACT</name>
<feature type="domain" description="Dienelactone hydrolase" evidence="2">
    <location>
        <begin position="104"/>
        <end position="204"/>
    </location>
</feature>
<proteinExistence type="predicted"/>
<evidence type="ECO:0000313" key="4">
    <source>
        <dbReference type="Proteomes" id="UP000265926"/>
    </source>
</evidence>
<dbReference type="OrthoDB" id="9764953at2"/>
<dbReference type="Gene3D" id="3.40.50.1820">
    <property type="entry name" value="alpha/beta hydrolase"/>
    <property type="match status" value="1"/>
</dbReference>
<keyword evidence="4" id="KW-1185">Reference proteome</keyword>
<gene>
    <name evidence="3" type="ORF">D1614_10885</name>
</gene>
<keyword evidence="1" id="KW-0732">Signal</keyword>
<dbReference type="PANTHER" id="PTHR43037">
    <property type="entry name" value="UNNAMED PRODUCT-RELATED"/>
    <property type="match status" value="1"/>
</dbReference>
<dbReference type="Proteomes" id="UP000265926">
    <property type="component" value="Unassembled WGS sequence"/>
</dbReference>
<dbReference type="PANTHER" id="PTHR43037:SF1">
    <property type="entry name" value="BLL1128 PROTEIN"/>
    <property type="match status" value="1"/>
</dbReference>